<protein>
    <submittedName>
        <fullName evidence="1">Uncharacterized protein</fullName>
    </submittedName>
</protein>
<dbReference type="AlphaFoldDB" id="A0A0L7QTZ4"/>
<dbReference type="Proteomes" id="UP000053825">
    <property type="component" value="Unassembled WGS sequence"/>
</dbReference>
<gene>
    <name evidence="1" type="ORF">WH47_05357</name>
</gene>
<reference evidence="1 2" key="1">
    <citation type="submission" date="2015-07" db="EMBL/GenBank/DDBJ databases">
        <title>The genome of Habropoda laboriosa.</title>
        <authorList>
            <person name="Pan H."/>
            <person name="Kapheim K."/>
        </authorList>
    </citation>
    <scope>NUCLEOTIDE SEQUENCE [LARGE SCALE GENOMIC DNA]</scope>
    <source>
        <strain evidence="1">0110345459</strain>
    </source>
</reference>
<evidence type="ECO:0000313" key="2">
    <source>
        <dbReference type="Proteomes" id="UP000053825"/>
    </source>
</evidence>
<accession>A0A0L7QTZ4</accession>
<proteinExistence type="predicted"/>
<organism evidence="1 2">
    <name type="scientific">Habropoda laboriosa</name>
    <dbReference type="NCBI Taxonomy" id="597456"/>
    <lineage>
        <taxon>Eukaryota</taxon>
        <taxon>Metazoa</taxon>
        <taxon>Ecdysozoa</taxon>
        <taxon>Arthropoda</taxon>
        <taxon>Hexapoda</taxon>
        <taxon>Insecta</taxon>
        <taxon>Pterygota</taxon>
        <taxon>Neoptera</taxon>
        <taxon>Endopterygota</taxon>
        <taxon>Hymenoptera</taxon>
        <taxon>Apocrita</taxon>
        <taxon>Aculeata</taxon>
        <taxon>Apoidea</taxon>
        <taxon>Anthophila</taxon>
        <taxon>Apidae</taxon>
        <taxon>Habropoda</taxon>
    </lineage>
</organism>
<evidence type="ECO:0000313" key="1">
    <source>
        <dbReference type="EMBL" id="KOC61921.1"/>
    </source>
</evidence>
<name>A0A0L7QTZ4_9HYME</name>
<dbReference type="EMBL" id="KQ414744">
    <property type="protein sequence ID" value="KOC61921.1"/>
    <property type="molecule type" value="Genomic_DNA"/>
</dbReference>
<keyword evidence="2" id="KW-1185">Reference proteome</keyword>
<sequence length="58" mass="6757">MKALAISVFSKCANLLRTAVPESFNTVKIYGEFKRRNKVSDIFFQYQSFQDSLNIDEF</sequence>